<dbReference type="RefSeq" id="WP_104357731.1">
    <property type="nucleotide sequence ID" value="NZ_CP064338.1"/>
</dbReference>
<accession>A0A2S5T3X8</accession>
<name>A0A2S5T3X8_9BURK</name>
<gene>
    <name evidence="2" type="ORF">C1702_10905</name>
</gene>
<dbReference type="EMBL" id="PSNY01000010">
    <property type="protein sequence ID" value="PPE69695.1"/>
    <property type="molecule type" value="Genomic_DNA"/>
</dbReference>
<proteinExistence type="predicted"/>
<organism evidence="2 3">
    <name type="scientific">Caldimonas thermodepolymerans</name>
    <dbReference type="NCBI Taxonomy" id="215580"/>
    <lineage>
        <taxon>Bacteria</taxon>
        <taxon>Pseudomonadati</taxon>
        <taxon>Pseudomonadota</taxon>
        <taxon>Betaproteobacteria</taxon>
        <taxon>Burkholderiales</taxon>
        <taxon>Sphaerotilaceae</taxon>
        <taxon>Caldimonas</taxon>
    </lineage>
</organism>
<protein>
    <submittedName>
        <fullName evidence="2">Alpha/beta hydrolase</fullName>
    </submittedName>
</protein>
<feature type="domain" description="AB hydrolase-1" evidence="1">
    <location>
        <begin position="13"/>
        <end position="248"/>
    </location>
</feature>
<sequence>MPSRIDPTAAKHLVLIHGAWQGSWAFDAWRPYLEADGWTVHAVDLPGSAHSPQQEASPGLRTYVAHVCEVIRPLAGPIVVLGHSGGGITATQVAEELAERLSGVVYLAGMMLPSRWTYRDVLRACEGEQPGRDFSGIAPHLVWNEARSASRVPPEAALEIFLHDCEAQAAQRAASLLCAQPESGRAMHPVWTPQRAGKVRRAYVECTQDRSVALTLQRKMQALTPGAVRITLDCGHVPQLAAPAELSARLLPLLDGWVAADAALARDAA</sequence>
<dbReference type="GO" id="GO:0080032">
    <property type="term" value="F:methyl jasmonate esterase activity"/>
    <property type="evidence" value="ECO:0007669"/>
    <property type="project" value="TreeGrafter"/>
</dbReference>
<dbReference type="InterPro" id="IPR029058">
    <property type="entry name" value="AB_hydrolase_fold"/>
</dbReference>
<dbReference type="PANTHER" id="PTHR10992:SF1086">
    <property type="entry name" value="AB HYDROLASE-1 DOMAIN-CONTAINING PROTEIN"/>
    <property type="match status" value="1"/>
</dbReference>
<evidence type="ECO:0000259" key="1">
    <source>
        <dbReference type="Pfam" id="PF12697"/>
    </source>
</evidence>
<evidence type="ECO:0000313" key="2">
    <source>
        <dbReference type="EMBL" id="PPE69695.1"/>
    </source>
</evidence>
<dbReference type="InterPro" id="IPR045889">
    <property type="entry name" value="MES/HNL"/>
</dbReference>
<dbReference type="SUPFAM" id="SSF53474">
    <property type="entry name" value="alpha/beta-Hydrolases"/>
    <property type="match status" value="1"/>
</dbReference>
<keyword evidence="3" id="KW-1185">Reference proteome</keyword>
<dbReference type="PANTHER" id="PTHR10992">
    <property type="entry name" value="METHYLESTERASE FAMILY MEMBER"/>
    <property type="match status" value="1"/>
</dbReference>
<dbReference type="GO" id="GO:0080030">
    <property type="term" value="F:methyl indole-3-acetate esterase activity"/>
    <property type="evidence" value="ECO:0007669"/>
    <property type="project" value="TreeGrafter"/>
</dbReference>
<dbReference type="AlphaFoldDB" id="A0A2S5T3X8"/>
<dbReference type="Gene3D" id="3.40.50.1820">
    <property type="entry name" value="alpha/beta hydrolase"/>
    <property type="match status" value="1"/>
</dbReference>
<keyword evidence="2" id="KW-0378">Hydrolase</keyword>
<comment type="caution">
    <text evidence="2">The sequence shown here is derived from an EMBL/GenBank/DDBJ whole genome shotgun (WGS) entry which is preliminary data.</text>
</comment>
<dbReference type="InterPro" id="IPR000073">
    <property type="entry name" value="AB_hydrolase_1"/>
</dbReference>
<dbReference type="Pfam" id="PF12697">
    <property type="entry name" value="Abhydrolase_6"/>
    <property type="match status" value="1"/>
</dbReference>
<reference evidence="2 3" key="1">
    <citation type="submission" date="2018-02" db="EMBL/GenBank/DDBJ databases">
        <title>Reclassifiation of [Polyangium] brachysporum DSM 7029 as Guopingzhaonella breviflexa gen. nov., sp. nov., a member of the family Comamonadaceae.</title>
        <authorList>
            <person name="Tang B."/>
        </authorList>
    </citation>
    <scope>NUCLEOTIDE SEQUENCE [LARGE SCALE GENOMIC DNA]</scope>
    <source>
        <strain evidence="2 3">DSM 15344</strain>
    </source>
</reference>
<evidence type="ECO:0000313" key="3">
    <source>
        <dbReference type="Proteomes" id="UP000239406"/>
    </source>
</evidence>
<dbReference type="Proteomes" id="UP000239406">
    <property type="component" value="Unassembled WGS sequence"/>
</dbReference>